<dbReference type="InterPro" id="IPR003594">
    <property type="entry name" value="HATPase_dom"/>
</dbReference>
<dbReference type="SMART" id="SM00387">
    <property type="entry name" value="HATPase_c"/>
    <property type="match status" value="1"/>
</dbReference>
<dbReference type="SMART" id="SM00388">
    <property type="entry name" value="HisKA"/>
    <property type="match status" value="1"/>
</dbReference>
<proteinExistence type="predicted"/>
<evidence type="ECO:0000256" key="7">
    <source>
        <dbReference type="ARBA" id="ARBA00023012"/>
    </source>
</evidence>
<comment type="caution">
    <text evidence="10">The sequence shown here is derived from an EMBL/GenBank/DDBJ whole genome shotgun (WGS) entry which is preliminary data.</text>
</comment>
<feature type="transmembrane region" description="Helical" evidence="8">
    <location>
        <begin position="112"/>
        <end position="140"/>
    </location>
</feature>
<dbReference type="Gene3D" id="1.10.287.130">
    <property type="match status" value="1"/>
</dbReference>
<dbReference type="Pfam" id="PF02518">
    <property type="entry name" value="HATPase_c"/>
    <property type="match status" value="1"/>
</dbReference>
<keyword evidence="7" id="KW-0902">Two-component regulatory system</keyword>
<dbReference type="EMBL" id="VOBQ01000022">
    <property type="protein sequence ID" value="TWO67829.1"/>
    <property type="molecule type" value="Genomic_DNA"/>
</dbReference>
<dbReference type="PROSITE" id="PS50109">
    <property type="entry name" value="HIS_KIN"/>
    <property type="match status" value="1"/>
</dbReference>
<accession>A0A562ZGW7</accession>
<evidence type="ECO:0000256" key="6">
    <source>
        <dbReference type="ARBA" id="ARBA00022840"/>
    </source>
</evidence>
<feature type="transmembrane region" description="Helical" evidence="8">
    <location>
        <begin position="20"/>
        <end position="44"/>
    </location>
</feature>
<keyword evidence="4" id="KW-0547">Nucleotide-binding</keyword>
<keyword evidence="3" id="KW-0808">Transferase</keyword>
<protein>
    <recommendedName>
        <fullName evidence="2">histidine kinase</fullName>
        <ecNumber evidence="2">2.7.13.3</ecNumber>
    </recommendedName>
</protein>
<keyword evidence="8" id="KW-0472">Membrane</keyword>
<sequence length="558" mass="60622">MTPAAVWDTDSFTSYRLWRGFMAARVGIGLVLLVLLASLMMLGLAPAVDRWQVGLCGAYLAAALTARFFTRPAMPGDAFDPQWVSTIGIDLVAFSTLHFLQAAGLNYSPLFALPVLTASVLGSGLLALGTAAAVTLLLLIEAWLQALQVPQDYAARFVQAGLTGGGYFAVALLANQLAARLAREEQAARRSLSAARTQAYVNELVIETLSEGVLVVGSDYSIHAANPAARKLLAWHARETPASLALASRPGWQPLVELAHRTFIDQAPQGTEAALELAPEEHLHVRVRTRLTPPHDLQSDALCVMFLEDLRETEARTRTEKLAAMGRMSAAVAHEIRNPLAAIAQANALLSEELTEPTQVQLSALVRKNTQRLAQIVEEILNLARVQQQASPTWVDVGQEVLGACGDWSQHQQAGERLLVLPPPDNVSVVFESEHLRRVLINLLDNAWRYATTAPAAIVVATEREDDLAWLRVWSDGRALDQGVQRHLFEPFFSSESRSSGLGLYICRELCQRHGASIAYRRAPAPDGSGRDGNEFTVRVRSRAQPVPGPAPFDTIGA</sequence>
<evidence type="ECO:0000256" key="5">
    <source>
        <dbReference type="ARBA" id="ARBA00022777"/>
    </source>
</evidence>
<keyword evidence="8" id="KW-0812">Transmembrane</keyword>
<evidence type="ECO:0000256" key="3">
    <source>
        <dbReference type="ARBA" id="ARBA00022679"/>
    </source>
</evidence>
<dbReference type="Gene3D" id="3.30.565.10">
    <property type="entry name" value="Histidine kinase-like ATPase, C-terminal domain"/>
    <property type="match status" value="1"/>
</dbReference>
<evidence type="ECO:0000313" key="11">
    <source>
        <dbReference type="Proteomes" id="UP000318199"/>
    </source>
</evidence>
<dbReference type="AlphaFoldDB" id="A0A562ZGW7"/>
<dbReference type="InterPro" id="IPR036097">
    <property type="entry name" value="HisK_dim/P_sf"/>
</dbReference>
<dbReference type="EC" id="2.7.13.3" evidence="2"/>
<feature type="transmembrane region" description="Helical" evidence="8">
    <location>
        <begin position="82"/>
        <end position="100"/>
    </location>
</feature>
<evidence type="ECO:0000259" key="9">
    <source>
        <dbReference type="PROSITE" id="PS50109"/>
    </source>
</evidence>
<gene>
    <name evidence="10" type="ORF">FN976_24660</name>
</gene>
<evidence type="ECO:0000256" key="2">
    <source>
        <dbReference type="ARBA" id="ARBA00012438"/>
    </source>
</evidence>
<keyword evidence="8" id="KW-1133">Transmembrane helix</keyword>
<reference evidence="10 11" key="1">
    <citation type="submission" date="2019-07" db="EMBL/GenBank/DDBJ databases">
        <title>Caenimonas sedimenti sp. nov., isolated from activated sludge.</title>
        <authorList>
            <person name="Xu J."/>
        </authorList>
    </citation>
    <scope>NUCLEOTIDE SEQUENCE [LARGE SCALE GENOMIC DNA]</scope>
    <source>
        <strain evidence="10 11">HX-9-20</strain>
    </source>
</reference>
<dbReference type="PANTHER" id="PTHR42878:SF7">
    <property type="entry name" value="SENSOR HISTIDINE KINASE GLRK"/>
    <property type="match status" value="1"/>
</dbReference>
<feature type="transmembrane region" description="Helical" evidence="8">
    <location>
        <begin position="160"/>
        <end position="182"/>
    </location>
</feature>
<dbReference type="GO" id="GO:0007234">
    <property type="term" value="P:osmosensory signaling via phosphorelay pathway"/>
    <property type="evidence" value="ECO:0007669"/>
    <property type="project" value="TreeGrafter"/>
</dbReference>
<keyword evidence="11" id="KW-1185">Reference proteome</keyword>
<dbReference type="InterPro" id="IPR050351">
    <property type="entry name" value="BphY/WalK/GraS-like"/>
</dbReference>
<dbReference type="PANTHER" id="PTHR42878">
    <property type="entry name" value="TWO-COMPONENT HISTIDINE KINASE"/>
    <property type="match status" value="1"/>
</dbReference>
<dbReference type="CDD" id="cd00082">
    <property type="entry name" value="HisKA"/>
    <property type="match status" value="1"/>
</dbReference>
<dbReference type="OrthoDB" id="9815750at2"/>
<dbReference type="InterPro" id="IPR036890">
    <property type="entry name" value="HATPase_C_sf"/>
</dbReference>
<dbReference type="GO" id="GO:0000155">
    <property type="term" value="F:phosphorelay sensor kinase activity"/>
    <property type="evidence" value="ECO:0007669"/>
    <property type="project" value="InterPro"/>
</dbReference>
<dbReference type="InterPro" id="IPR005467">
    <property type="entry name" value="His_kinase_dom"/>
</dbReference>
<feature type="transmembrane region" description="Helical" evidence="8">
    <location>
        <begin position="51"/>
        <end position="70"/>
    </location>
</feature>
<comment type="catalytic activity">
    <reaction evidence="1">
        <text>ATP + protein L-histidine = ADP + protein N-phospho-L-histidine.</text>
        <dbReference type="EC" id="2.7.13.3"/>
    </reaction>
</comment>
<dbReference type="Pfam" id="PF00512">
    <property type="entry name" value="HisKA"/>
    <property type="match status" value="1"/>
</dbReference>
<evidence type="ECO:0000313" key="10">
    <source>
        <dbReference type="EMBL" id="TWO67829.1"/>
    </source>
</evidence>
<dbReference type="GO" id="GO:0000156">
    <property type="term" value="F:phosphorelay response regulator activity"/>
    <property type="evidence" value="ECO:0007669"/>
    <property type="project" value="TreeGrafter"/>
</dbReference>
<keyword evidence="5 10" id="KW-0418">Kinase</keyword>
<keyword evidence="6" id="KW-0067">ATP-binding</keyword>
<dbReference type="InterPro" id="IPR003661">
    <property type="entry name" value="HisK_dim/P_dom"/>
</dbReference>
<name>A0A562ZGW7_9BURK</name>
<dbReference type="GO" id="GO:0005524">
    <property type="term" value="F:ATP binding"/>
    <property type="evidence" value="ECO:0007669"/>
    <property type="project" value="UniProtKB-KW"/>
</dbReference>
<feature type="domain" description="Histidine kinase" evidence="9">
    <location>
        <begin position="331"/>
        <end position="544"/>
    </location>
</feature>
<dbReference type="GO" id="GO:0030295">
    <property type="term" value="F:protein kinase activator activity"/>
    <property type="evidence" value="ECO:0007669"/>
    <property type="project" value="TreeGrafter"/>
</dbReference>
<dbReference type="SUPFAM" id="SSF47384">
    <property type="entry name" value="Homodimeric domain of signal transducing histidine kinase"/>
    <property type="match status" value="1"/>
</dbReference>
<organism evidence="10 11">
    <name type="scientific">Caenimonas sedimenti</name>
    <dbReference type="NCBI Taxonomy" id="2596921"/>
    <lineage>
        <taxon>Bacteria</taxon>
        <taxon>Pseudomonadati</taxon>
        <taxon>Pseudomonadota</taxon>
        <taxon>Betaproteobacteria</taxon>
        <taxon>Burkholderiales</taxon>
        <taxon>Comamonadaceae</taxon>
        <taxon>Caenimonas</taxon>
    </lineage>
</organism>
<dbReference type="SUPFAM" id="SSF55874">
    <property type="entry name" value="ATPase domain of HSP90 chaperone/DNA topoisomerase II/histidine kinase"/>
    <property type="match status" value="1"/>
</dbReference>
<evidence type="ECO:0000256" key="8">
    <source>
        <dbReference type="SAM" id="Phobius"/>
    </source>
</evidence>
<dbReference type="Proteomes" id="UP000318199">
    <property type="component" value="Unassembled WGS sequence"/>
</dbReference>
<dbReference type="Pfam" id="PF25323">
    <property type="entry name" value="6TM_PilS"/>
    <property type="match status" value="1"/>
</dbReference>
<dbReference type="RefSeq" id="WP_145895954.1">
    <property type="nucleotide sequence ID" value="NZ_VOBQ01000022.1"/>
</dbReference>
<evidence type="ECO:0000256" key="4">
    <source>
        <dbReference type="ARBA" id="ARBA00022741"/>
    </source>
</evidence>
<evidence type="ECO:0000256" key="1">
    <source>
        <dbReference type="ARBA" id="ARBA00000085"/>
    </source>
</evidence>